<feature type="region of interest" description="Disordered" evidence="6">
    <location>
        <begin position="187"/>
        <end position="216"/>
    </location>
</feature>
<reference evidence="7" key="1">
    <citation type="submission" date="2019-04" db="EMBL/GenBank/DDBJ databases">
        <title>Sequencing of skin fungus with MAO and IRED activity.</title>
        <authorList>
            <person name="Marsaioli A.J."/>
            <person name="Bonatto J.M.C."/>
            <person name="Reis Junior O."/>
        </authorList>
    </citation>
    <scope>NUCLEOTIDE SEQUENCE</scope>
    <source>
        <strain evidence="7">30M1</strain>
    </source>
</reference>
<dbReference type="Pfam" id="PF13816">
    <property type="entry name" value="Dehydratase_hem"/>
    <property type="match status" value="1"/>
</dbReference>
<keyword evidence="2" id="KW-0349">Heme</keyword>
<evidence type="ECO:0000256" key="6">
    <source>
        <dbReference type="SAM" id="MobiDB-lite"/>
    </source>
</evidence>
<comment type="cofactor">
    <cofactor evidence="1">
        <name>heme b</name>
        <dbReference type="ChEBI" id="CHEBI:60344"/>
    </cofactor>
</comment>
<proteinExistence type="predicted"/>
<name>A0A9P4TB13_CURKU</name>
<keyword evidence="4" id="KW-0408">Iron</keyword>
<evidence type="ECO:0000256" key="4">
    <source>
        <dbReference type="ARBA" id="ARBA00023004"/>
    </source>
</evidence>
<dbReference type="OrthoDB" id="3359285at2759"/>
<comment type="caution">
    <text evidence="7">The sequence shown here is derived from an EMBL/GenBank/DDBJ whole genome shotgun (WGS) entry which is preliminary data.</text>
</comment>
<evidence type="ECO:0000313" key="7">
    <source>
        <dbReference type="EMBL" id="KAF2999884.1"/>
    </source>
</evidence>
<dbReference type="GO" id="GO:0046872">
    <property type="term" value="F:metal ion binding"/>
    <property type="evidence" value="ECO:0007669"/>
    <property type="project" value="UniProtKB-KW"/>
</dbReference>
<dbReference type="EMBL" id="SWKU01000016">
    <property type="protein sequence ID" value="KAF2999884.1"/>
    <property type="molecule type" value="Genomic_DNA"/>
</dbReference>
<evidence type="ECO:0000256" key="3">
    <source>
        <dbReference type="ARBA" id="ARBA00022723"/>
    </source>
</evidence>
<organism evidence="7 8">
    <name type="scientific">Curvularia kusanoi</name>
    <name type="common">Cochliobolus kusanoi</name>
    <dbReference type="NCBI Taxonomy" id="90978"/>
    <lineage>
        <taxon>Eukaryota</taxon>
        <taxon>Fungi</taxon>
        <taxon>Dikarya</taxon>
        <taxon>Ascomycota</taxon>
        <taxon>Pezizomycotina</taxon>
        <taxon>Dothideomycetes</taxon>
        <taxon>Pleosporomycetidae</taxon>
        <taxon>Pleosporales</taxon>
        <taxon>Pleosporineae</taxon>
        <taxon>Pleosporaceae</taxon>
        <taxon>Curvularia</taxon>
    </lineage>
</organism>
<evidence type="ECO:0000313" key="8">
    <source>
        <dbReference type="Proteomes" id="UP000801428"/>
    </source>
</evidence>
<evidence type="ECO:0008006" key="9">
    <source>
        <dbReference type="Google" id="ProtNLM"/>
    </source>
</evidence>
<sequence length="365" mass="40948">MVNLESAILPHLQKPRTCPISMPPNYTPPFPSYCARFPTSMSNLAMASIGAQYTSTEAFTHTAISKIKTFITTSPSSSPPSFWETASVIDKRGFYNITVMAYWPSSTAFETWKVESGFGPWWQSKDREADGHGWFLEVFLPSMNRFETVFSNNEVPEGAANMREKVSGEIGEHGYWGSSRDRLPAAQDDQLEGEGSGEAGEVSGVKSAESGVETKRGRVRVPGKKNLCVIRSGQNWSATLPAERKLYLETMHPVLVKGMEFLRDEGKSIGCYTNNLWDIVDSSTYEANVEKTFGFGFFDDLSSLERWSKSHQTHIDIFGGFLMYAKKLNNVLSLQLYHEIYVLEKGQQFFEYVGCHDGTGMFNTR</sequence>
<keyword evidence="5" id="KW-0456">Lyase</keyword>
<dbReference type="InterPro" id="IPR025702">
    <property type="entry name" value="OXD"/>
</dbReference>
<dbReference type="AlphaFoldDB" id="A0A9P4TB13"/>
<evidence type="ECO:0000256" key="2">
    <source>
        <dbReference type="ARBA" id="ARBA00022617"/>
    </source>
</evidence>
<accession>A0A9P4TB13</accession>
<evidence type="ECO:0000256" key="5">
    <source>
        <dbReference type="ARBA" id="ARBA00023239"/>
    </source>
</evidence>
<dbReference type="Proteomes" id="UP000801428">
    <property type="component" value="Unassembled WGS sequence"/>
</dbReference>
<keyword evidence="3" id="KW-0479">Metal-binding</keyword>
<dbReference type="GO" id="GO:0016829">
    <property type="term" value="F:lyase activity"/>
    <property type="evidence" value="ECO:0007669"/>
    <property type="project" value="UniProtKB-KW"/>
</dbReference>
<gene>
    <name evidence="7" type="ORF">E8E13_008247</name>
</gene>
<evidence type="ECO:0000256" key="1">
    <source>
        <dbReference type="ARBA" id="ARBA00001970"/>
    </source>
</evidence>
<protein>
    <recommendedName>
        <fullName evidence="9">Phenylacetaldoxime dehydratase</fullName>
    </recommendedName>
</protein>
<keyword evidence="8" id="KW-1185">Reference proteome</keyword>